<feature type="coiled-coil region" evidence="1">
    <location>
        <begin position="113"/>
        <end position="175"/>
    </location>
</feature>
<evidence type="ECO:0000313" key="3">
    <source>
        <dbReference type="EMBL" id="QBR83705.1"/>
    </source>
</evidence>
<keyword evidence="1" id="KW-0175">Coiled coil</keyword>
<feature type="compositionally biased region" description="Basic and acidic residues" evidence="2">
    <location>
        <begin position="452"/>
        <end position="469"/>
    </location>
</feature>
<reference evidence="3 4" key="1">
    <citation type="submission" date="2019-03" db="EMBL/GenBank/DDBJ databases">
        <title>Diverse conjugative elements silence natural transformation in Legionella species.</title>
        <authorList>
            <person name="Durieux I."/>
            <person name="Ginevra C."/>
            <person name="Attaiech L."/>
            <person name="Picq K."/>
            <person name="Juan P.A."/>
            <person name="Jarraud S."/>
            <person name="Charpentier X."/>
        </authorList>
    </citation>
    <scope>NUCLEOTIDE SEQUENCE [LARGE SCALE GENOMIC DNA]</scope>
    <source>
        <strain evidence="3 4">HL-0427-4011</strain>
    </source>
</reference>
<name>A0AAX1EF07_9GAMM</name>
<protein>
    <recommendedName>
        <fullName evidence="5">Coiled coil domain-containing protein</fullName>
    </recommendedName>
</protein>
<gene>
    <name evidence="3" type="ORF">E3983_04660</name>
</gene>
<accession>A0AAX1EF07</accession>
<sequence length="469" mass="52766">MGILYKAGKALLYHSWKGAWSLAGTNNKVFTPDERKKLFEEHQDLIGIGPASFNESVLKDYNSSRTKDYRGFAQIKLPDGSNIGEKLKKTVVSGEANNVRDTLADVFEQTSALKNGLDDYDKGMKEIEKLRQEVGKTLSAEDLVNKLKNIGNGAKKSLSEQQKAEKDKLEKLFDNSNFVADLKNSLNLSDDEEVKKIKKEMLDTLDKKHAEEKKNLEVEIAKNEVNLHKAAQKEINERLFIALMYKNYPESMKKKIEDIANEKNPRSSTIQVGMNDNGIDLSGVTLDDLTKAGLETVRGRPLSYDKDTNTFSIHFANRWREPGLSIDPRDTYRNEIKSVVQAVKATGSTGISLKVDFKNEEVAKQRAKQSVLAALEAGFHPKGITINMPNQGKTYKMDDKGGNPFKDFMSDSEWNTALKKYEKDQKIQDNIGLKKGEDYKNNLKLLKAAKPSSKEKSEEKKSESPRATM</sequence>
<dbReference type="Proteomes" id="UP000295517">
    <property type="component" value="Chromosome"/>
</dbReference>
<organism evidence="3 4">
    <name type="scientific">Legionella israelensis</name>
    <dbReference type="NCBI Taxonomy" id="454"/>
    <lineage>
        <taxon>Bacteria</taxon>
        <taxon>Pseudomonadati</taxon>
        <taxon>Pseudomonadota</taxon>
        <taxon>Gammaproteobacteria</taxon>
        <taxon>Legionellales</taxon>
        <taxon>Legionellaceae</taxon>
        <taxon>Legionella</taxon>
    </lineage>
</organism>
<dbReference type="RefSeq" id="WP_135060039.1">
    <property type="nucleotide sequence ID" value="NZ_CP038254.1"/>
</dbReference>
<evidence type="ECO:0000256" key="2">
    <source>
        <dbReference type="SAM" id="MobiDB-lite"/>
    </source>
</evidence>
<feature type="region of interest" description="Disordered" evidence="2">
    <location>
        <begin position="445"/>
        <end position="469"/>
    </location>
</feature>
<dbReference type="EMBL" id="CP038254">
    <property type="protein sequence ID" value="QBR83705.1"/>
    <property type="molecule type" value="Genomic_DNA"/>
</dbReference>
<dbReference type="AlphaFoldDB" id="A0AAX1EF07"/>
<evidence type="ECO:0000313" key="4">
    <source>
        <dbReference type="Proteomes" id="UP000295517"/>
    </source>
</evidence>
<evidence type="ECO:0008006" key="5">
    <source>
        <dbReference type="Google" id="ProtNLM"/>
    </source>
</evidence>
<evidence type="ECO:0000256" key="1">
    <source>
        <dbReference type="SAM" id="Coils"/>
    </source>
</evidence>
<proteinExistence type="predicted"/>